<evidence type="ECO:0000256" key="7">
    <source>
        <dbReference type="ARBA" id="ARBA00023002"/>
    </source>
</evidence>
<keyword evidence="6" id="KW-0136">Cellulose degradation</keyword>
<evidence type="ECO:0000256" key="11">
    <source>
        <dbReference type="ARBA" id="ARBA00023277"/>
    </source>
</evidence>
<evidence type="ECO:0000256" key="12">
    <source>
        <dbReference type="ARBA" id="ARBA00023326"/>
    </source>
</evidence>
<sequence>MRFATVALLVLSGQAFAHYTFPSLIVNGVTMAPWQYVRKTNNFNTRRPVTDLNDINLRCYTSETKATASTLDVSANSTIGFGLDRAVFHKGVLNVYMAKVPQGSTAASWDGSGKVWFKVYEISAKTNGGSSITFPTDQLSRFEFKIPNSLPSGQYLIRVEHIALHNAADFGEAQLYVACGQLNVSGGGSGNPGPLVAIPGVYDGNEPGILIDIYYPIPATYTQPGPAIWTGQ</sequence>
<dbReference type="PANTHER" id="PTHR33353:SF10">
    <property type="entry name" value="ENDO-BETA-1,4-GLUCANASE D"/>
    <property type="match status" value="1"/>
</dbReference>
<evidence type="ECO:0000256" key="2">
    <source>
        <dbReference type="ARBA" id="ARBA00004613"/>
    </source>
</evidence>
<name>A0A5C3QJJ3_9AGAR</name>
<evidence type="ECO:0000256" key="8">
    <source>
        <dbReference type="ARBA" id="ARBA00023008"/>
    </source>
</evidence>
<evidence type="ECO:0000256" key="13">
    <source>
        <dbReference type="ARBA" id="ARBA00044502"/>
    </source>
</evidence>
<comment type="similarity">
    <text evidence="13">Belongs to the polysaccharide monooxygenase AA9 family.</text>
</comment>
<dbReference type="InterPro" id="IPR005103">
    <property type="entry name" value="AA9_LPMO"/>
</dbReference>
<keyword evidence="7" id="KW-0560">Oxidoreductase</keyword>
<gene>
    <name evidence="18" type="ORF">BDV98DRAFT_567079</name>
</gene>
<evidence type="ECO:0000256" key="4">
    <source>
        <dbReference type="ARBA" id="ARBA00022723"/>
    </source>
</evidence>
<evidence type="ECO:0000256" key="1">
    <source>
        <dbReference type="ARBA" id="ARBA00001973"/>
    </source>
</evidence>
<evidence type="ECO:0000256" key="6">
    <source>
        <dbReference type="ARBA" id="ARBA00023001"/>
    </source>
</evidence>
<comment type="cofactor">
    <cofactor evidence="1">
        <name>Cu(2+)</name>
        <dbReference type="ChEBI" id="CHEBI:29036"/>
    </cofactor>
</comment>
<comment type="subcellular location">
    <subcellularLocation>
        <location evidence="2">Secreted</location>
    </subcellularLocation>
</comment>
<dbReference type="GO" id="GO:0004497">
    <property type="term" value="F:monooxygenase activity"/>
    <property type="evidence" value="ECO:0007669"/>
    <property type="project" value="UniProtKB-KW"/>
</dbReference>
<keyword evidence="9" id="KW-0503">Monooxygenase</keyword>
<dbReference type="GO" id="GO:0016787">
    <property type="term" value="F:hydrolase activity"/>
    <property type="evidence" value="ECO:0007669"/>
    <property type="project" value="UniProtKB-KW"/>
</dbReference>
<feature type="chain" id="PRO_5022790008" description="lytic cellulose monooxygenase (C4-dehydrogenating)" evidence="16">
    <location>
        <begin position="18"/>
        <end position="232"/>
    </location>
</feature>
<feature type="signal peptide" evidence="16">
    <location>
        <begin position="1"/>
        <end position="17"/>
    </location>
</feature>
<evidence type="ECO:0000256" key="10">
    <source>
        <dbReference type="ARBA" id="ARBA00023157"/>
    </source>
</evidence>
<dbReference type="AlphaFoldDB" id="A0A5C3QJJ3"/>
<dbReference type="EC" id="1.14.99.56" evidence="15"/>
<evidence type="ECO:0000256" key="9">
    <source>
        <dbReference type="ARBA" id="ARBA00023033"/>
    </source>
</evidence>
<keyword evidence="10" id="KW-1015">Disulfide bond</keyword>
<keyword evidence="19" id="KW-1185">Reference proteome</keyword>
<dbReference type="InterPro" id="IPR049892">
    <property type="entry name" value="AA9"/>
</dbReference>
<dbReference type="PANTHER" id="PTHR33353">
    <property type="entry name" value="PUTATIVE (AFU_ORTHOLOGUE AFUA_1G12560)-RELATED"/>
    <property type="match status" value="1"/>
</dbReference>
<proteinExistence type="inferred from homology"/>
<comment type="catalytic activity">
    <reaction evidence="14">
        <text>[(1-&gt;4)-beta-D-glucosyl]n+m + reduced acceptor + O2 = 4-dehydro-beta-D-glucosyl-[(1-&gt;4)-beta-D-glucosyl]n-1 + [(1-&gt;4)-beta-D-glucosyl]m + acceptor + H2O.</text>
        <dbReference type="EC" id="1.14.99.56"/>
    </reaction>
</comment>
<feature type="domain" description="Auxiliary Activity family 9 catalytic" evidence="17">
    <location>
        <begin position="18"/>
        <end position="217"/>
    </location>
</feature>
<dbReference type="GO" id="GO:0030245">
    <property type="term" value="P:cellulose catabolic process"/>
    <property type="evidence" value="ECO:0007669"/>
    <property type="project" value="UniProtKB-KW"/>
</dbReference>
<keyword evidence="11" id="KW-0119">Carbohydrate metabolism</keyword>
<dbReference type="CDD" id="cd21175">
    <property type="entry name" value="LPMO_AA9"/>
    <property type="match status" value="1"/>
</dbReference>
<keyword evidence="5 16" id="KW-0732">Signal</keyword>
<keyword evidence="4" id="KW-0479">Metal-binding</keyword>
<dbReference type="Gene3D" id="2.70.50.70">
    <property type="match status" value="1"/>
</dbReference>
<keyword evidence="18" id="KW-0378">Hydrolase</keyword>
<dbReference type="Pfam" id="PF03443">
    <property type="entry name" value="AA9"/>
    <property type="match status" value="1"/>
</dbReference>
<keyword evidence="8" id="KW-0186">Copper</keyword>
<keyword evidence="12" id="KW-0624">Polysaccharide degradation</keyword>
<accession>A0A5C3QJJ3</accession>
<keyword evidence="3" id="KW-0964">Secreted</keyword>
<dbReference type="OrthoDB" id="3496539at2759"/>
<evidence type="ECO:0000256" key="3">
    <source>
        <dbReference type="ARBA" id="ARBA00022525"/>
    </source>
</evidence>
<evidence type="ECO:0000256" key="5">
    <source>
        <dbReference type="ARBA" id="ARBA00022729"/>
    </source>
</evidence>
<organism evidence="18 19">
    <name type="scientific">Pterulicium gracile</name>
    <dbReference type="NCBI Taxonomy" id="1884261"/>
    <lineage>
        <taxon>Eukaryota</taxon>
        <taxon>Fungi</taxon>
        <taxon>Dikarya</taxon>
        <taxon>Basidiomycota</taxon>
        <taxon>Agaricomycotina</taxon>
        <taxon>Agaricomycetes</taxon>
        <taxon>Agaricomycetidae</taxon>
        <taxon>Agaricales</taxon>
        <taxon>Pleurotineae</taxon>
        <taxon>Pterulaceae</taxon>
        <taxon>Pterulicium</taxon>
    </lineage>
</organism>
<evidence type="ECO:0000256" key="15">
    <source>
        <dbReference type="ARBA" id="ARBA00047174"/>
    </source>
</evidence>
<dbReference type="GO" id="GO:0046872">
    <property type="term" value="F:metal ion binding"/>
    <property type="evidence" value="ECO:0007669"/>
    <property type="project" value="UniProtKB-KW"/>
</dbReference>
<dbReference type="STRING" id="1884261.A0A5C3QJJ3"/>
<dbReference type="Proteomes" id="UP000305067">
    <property type="component" value="Unassembled WGS sequence"/>
</dbReference>
<reference evidence="18 19" key="1">
    <citation type="journal article" date="2019" name="Nat. Ecol. Evol.">
        <title>Megaphylogeny resolves global patterns of mushroom evolution.</title>
        <authorList>
            <person name="Varga T."/>
            <person name="Krizsan K."/>
            <person name="Foldi C."/>
            <person name="Dima B."/>
            <person name="Sanchez-Garcia M."/>
            <person name="Sanchez-Ramirez S."/>
            <person name="Szollosi G.J."/>
            <person name="Szarkandi J.G."/>
            <person name="Papp V."/>
            <person name="Albert L."/>
            <person name="Andreopoulos W."/>
            <person name="Angelini C."/>
            <person name="Antonin V."/>
            <person name="Barry K.W."/>
            <person name="Bougher N.L."/>
            <person name="Buchanan P."/>
            <person name="Buyck B."/>
            <person name="Bense V."/>
            <person name="Catcheside P."/>
            <person name="Chovatia M."/>
            <person name="Cooper J."/>
            <person name="Damon W."/>
            <person name="Desjardin D."/>
            <person name="Finy P."/>
            <person name="Geml J."/>
            <person name="Haridas S."/>
            <person name="Hughes K."/>
            <person name="Justo A."/>
            <person name="Karasinski D."/>
            <person name="Kautmanova I."/>
            <person name="Kiss B."/>
            <person name="Kocsube S."/>
            <person name="Kotiranta H."/>
            <person name="LaButti K.M."/>
            <person name="Lechner B.E."/>
            <person name="Liimatainen K."/>
            <person name="Lipzen A."/>
            <person name="Lukacs Z."/>
            <person name="Mihaltcheva S."/>
            <person name="Morgado L.N."/>
            <person name="Niskanen T."/>
            <person name="Noordeloos M.E."/>
            <person name="Ohm R.A."/>
            <person name="Ortiz-Santana B."/>
            <person name="Ovrebo C."/>
            <person name="Racz N."/>
            <person name="Riley R."/>
            <person name="Savchenko A."/>
            <person name="Shiryaev A."/>
            <person name="Soop K."/>
            <person name="Spirin V."/>
            <person name="Szebenyi C."/>
            <person name="Tomsovsky M."/>
            <person name="Tulloss R.E."/>
            <person name="Uehling J."/>
            <person name="Grigoriev I.V."/>
            <person name="Vagvolgyi C."/>
            <person name="Papp T."/>
            <person name="Martin F.M."/>
            <person name="Miettinen O."/>
            <person name="Hibbett D.S."/>
            <person name="Nagy L.G."/>
        </authorList>
    </citation>
    <scope>NUCLEOTIDE SEQUENCE [LARGE SCALE GENOMIC DNA]</scope>
    <source>
        <strain evidence="18 19">CBS 309.79</strain>
    </source>
</reference>
<evidence type="ECO:0000256" key="14">
    <source>
        <dbReference type="ARBA" id="ARBA00045077"/>
    </source>
</evidence>
<evidence type="ECO:0000256" key="16">
    <source>
        <dbReference type="SAM" id="SignalP"/>
    </source>
</evidence>
<dbReference type="GO" id="GO:0005576">
    <property type="term" value="C:extracellular region"/>
    <property type="evidence" value="ECO:0007669"/>
    <property type="project" value="UniProtKB-SubCell"/>
</dbReference>
<protein>
    <recommendedName>
        <fullName evidence="15">lytic cellulose monooxygenase (C4-dehydrogenating)</fullName>
        <ecNumber evidence="15">1.14.99.56</ecNumber>
    </recommendedName>
</protein>
<dbReference type="EMBL" id="ML178824">
    <property type="protein sequence ID" value="TFL01518.1"/>
    <property type="molecule type" value="Genomic_DNA"/>
</dbReference>
<evidence type="ECO:0000259" key="17">
    <source>
        <dbReference type="Pfam" id="PF03443"/>
    </source>
</evidence>
<evidence type="ECO:0000313" key="18">
    <source>
        <dbReference type="EMBL" id="TFL01518.1"/>
    </source>
</evidence>
<evidence type="ECO:0000313" key="19">
    <source>
        <dbReference type="Proteomes" id="UP000305067"/>
    </source>
</evidence>